<proteinExistence type="predicted"/>
<gene>
    <name evidence="2" type="ORF">AXK11_08450</name>
</gene>
<dbReference type="Proteomes" id="UP000070058">
    <property type="component" value="Unassembled WGS sequence"/>
</dbReference>
<evidence type="ECO:0000313" key="3">
    <source>
        <dbReference type="Proteomes" id="UP000070058"/>
    </source>
</evidence>
<keyword evidence="3" id="KW-1185">Reference proteome</keyword>
<dbReference type="InterPro" id="IPR011990">
    <property type="entry name" value="TPR-like_helical_dom_sf"/>
</dbReference>
<feature type="transmembrane region" description="Helical" evidence="1">
    <location>
        <begin position="29"/>
        <end position="52"/>
    </location>
</feature>
<sequence length="444" mass="49093">MCPLLAQNASGYWVCGVDAAQVRPFWGRAFGYVGSSVAAVLILGVATLYGAMHGIGYDVSVRQLVWPPAWSELRTVRAELFIKQARESYKAGDIQPAIQALVVAYQLNPGDYKTAMTLAQFYQISRPSQADVLYQNALQRHPDMRDDTSQVWFHSLLARGRVDVIAELARERLAEGTPHAPTWSYALLAAARLMPEKVDLAELADDVALPIAPRGVFYLASRVASLAQFSPEAARKEILEAAPVAGFPLDRIYRVEALIRLGFPEEALQLMSQWKDEFSGRDMGRLLLGIYAVMGEHEQLESEFRHMLSPLRPLRPAEITMMAVHLINHPDTVLTKLLVEALPRLSRAEGEEGEWLECINAVFCAAGANGDFESMRTVQKLLTEAYGVSGVVMEILGLFFEGKSEITQIGTILPHLRPLGTDLNYALLERYGVPATQLPEGEEA</sequence>
<dbReference type="SUPFAM" id="SSF48452">
    <property type="entry name" value="TPR-like"/>
    <property type="match status" value="1"/>
</dbReference>
<name>A0A139SIP2_9BACT</name>
<comment type="caution">
    <text evidence="2">The sequence shown here is derived from an EMBL/GenBank/DDBJ whole genome shotgun (WGS) entry which is preliminary data.</text>
</comment>
<organism evidence="2 3">
    <name type="scientific">Cephaloticoccus primus</name>
    <dbReference type="NCBI Taxonomy" id="1548207"/>
    <lineage>
        <taxon>Bacteria</taxon>
        <taxon>Pseudomonadati</taxon>
        <taxon>Verrucomicrobiota</taxon>
        <taxon>Opitutia</taxon>
        <taxon>Opitutales</taxon>
        <taxon>Opitutaceae</taxon>
        <taxon>Cephaloticoccus</taxon>
    </lineage>
</organism>
<keyword evidence="1" id="KW-0472">Membrane</keyword>
<dbReference type="Gene3D" id="1.25.40.10">
    <property type="entry name" value="Tetratricopeptide repeat domain"/>
    <property type="match status" value="1"/>
</dbReference>
<evidence type="ECO:0000313" key="2">
    <source>
        <dbReference type="EMBL" id="KXU34403.1"/>
    </source>
</evidence>
<dbReference type="AlphaFoldDB" id="A0A139SIP2"/>
<evidence type="ECO:0000256" key="1">
    <source>
        <dbReference type="SAM" id="Phobius"/>
    </source>
</evidence>
<dbReference type="EMBL" id="LSZQ01000064">
    <property type="protein sequence ID" value="KXU34403.1"/>
    <property type="molecule type" value="Genomic_DNA"/>
</dbReference>
<keyword evidence="1" id="KW-0812">Transmembrane</keyword>
<dbReference type="STRING" id="1548207.AXK11_08450"/>
<keyword evidence="1" id="KW-1133">Transmembrane helix</keyword>
<protein>
    <recommendedName>
        <fullName evidence="4">Tetratricopeptide repeat protein</fullName>
    </recommendedName>
</protein>
<reference evidence="3" key="1">
    <citation type="submission" date="2016-02" db="EMBL/GenBank/DDBJ databases">
        <authorList>
            <person name="Sanders J.G."/>
            <person name="Lin J.Y."/>
            <person name="Wertz J.T."/>
            <person name="Russell J.A."/>
            <person name="Moreau C.S."/>
            <person name="Powell S."/>
        </authorList>
    </citation>
    <scope>NUCLEOTIDE SEQUENCE [LARGE SCALE GENOMIC DNA]</scope>
    <source>
        <strain evidence="3">CAG34</strain>
    </source>
</reference>
<evidence type="ECO:0008006" key="4">
    <source>
        <dbReference type="Google" id="ProtNLM"/>
    </source>
</evidence>
<accession>A0A139SIP2</accession>